<feature type="transmembrane region" description="Helical" evidence="5">
    <location>
        <begin position="50"/>
        <end position="72"/>
    </location>
</feature>
<accession>A0A482WPP6</accession>
<dbReference type="OrthoDB" id="5832279at2759"/>
<evidence type="ECO:0000256" key="1">
    <source>
        <dbReference type="ARBA" id="ARBA00004141"/>
    </source>
</evidence>
<dbReference type="STRING" id="195883.A0A482WPP6"/>
<feature type="transmembrane region" description="Helical" evidence="5">
    <location>
        <begin position="256"/>
        <end position="277"/>
    </location>
</feature>
<proteinExistence type="predicted"/>
<sequence length="372" mass="41585">MEPAALVFSTTVLPTIRDKMSMDVITEHVGNLSTCTTEILPSIDEYYTAFNIWGFVLFSMGGVAVSIIFASYIDTLKHVMRNAPPIVKTHSAFVVSVYPVVGLATYCAIIVPRAQLLAEAVTQGMFMASMYQLFCLLVAYCGGEAELIRNTKPDSLNTRVGPCCCWPCCCCLPLLAVNKTHVRMLRVLVLQLPVVQGLIYMVLLVMWAEEQSLYQVNYVYMQPIVVISILCGIWGMIMTMKMLTEVLKEHHMQGKFFVLQLVLLLGKLQGIIAKVLVSMDFMPCKPPITPTVYANLLYNSVMIWEMVLLSIVARIIYKKAVPDPNGSVDELPQQICTIGIKSNIPPVITECPEKRKLSELQNNNGTHFIERF</sequence>
<evidence type="ECO:0008006" key="8">
    <source>
        <dbReference type="Google" id="ProtNLM"/>
    </source>
</evidence>
<dbReference type="Proteomes" id="UP000291343">
    <property type="component" value="Unassembled WGS sequence"/>
</dbReference>
<evidence type="ECO:0000313" key="7">
    <source>
        <dbReference type="Proteomes" id="UP000291343"/>
    </source>
</evidence>
<keyword evidence="3 5" id="KW-1133">Transmembrane helix</keyword>
<keyword evidence="4 5" id="KW-0472">Membrane</keyword>
<comment type="caution">
    <text evidence="6">The sequence shown here is derived from an EMBL/GenBank/DDBJ whole genome shotgun (WGS) entry which is preliminary data.</text>
</comment>
<reference evidence="6 7" key="1">
    <citation type="journal article" date="2017" name="Gigascience">
        <title>Genome sequence of the small brown planthopper, Laodelphax striatellus.</title>
        <authorList>
            <person name="Zhu J."/>
            <person name="Jiang F."/>
            <person name="Wang X."/>
            <person name="Yang P."/>
            <person name="Bao Y."/>
            <person name="Zhao W."/>
            <person name="Wang W."/>
            <person name="Lu H."/>
            <person name="Wang Q."/>
            <person name="Cui N."/>
            <person name="Li J."/>
            <person name="Chen X."/>
            <person name="Luo L."/>
            <person name="Yu J."/>
            <person name="Kang L."/>
            <person name="Cui F."/>
        </authorList>
    </citation>
    <scope>NUCLEOTIDE SEQUENCE [LARGE SCALE GENOMIC DNA]</scope>
    <source>
        <strain evidence="6">Lst14</strain>
    </source>
</reference>
<feature type="transmembrane region" description="Helical" evidence="5">
    <location>
        <begin position="220"/>
        <end position="244"/>
    </location>
</feature>
<keyword evidence="7" id="KW-1185">Reference proteome</keyword>
<dbReference type="EMBL" id="QKKF02028001">
    <property type="protein sequence ID" value="RZF35585.1"/>
    <property type="molecule type" value="Genomic_DNA"/>
</dbReference>
<comment type="subcellular location">
    <subcellularLocation>
        <location evidence="1">Membrane</location>
        <topology evidence="1">Multi-pass membrane protein</topology>
    </subcellularLocation>
</comment>
<dbReference type="SMART" id="SM01417">
    <property type="entry name" value="Solute_trans_a"/>
    <property type="match status" value="1"/>
</dbReference>
<gene>
    <name evidence="6" type="ORF">LSTR_LSTR005113</name>
</gene>
<organism evidence="6 7">
    <name type="scientific">Laodelphax striatellus</name>
    <name type="common">Small brown planthopper</name>
    <name type="synonym">Delphax striatella</name>
    <dbReference type="NCBI Taxonomy" id="195883"/>
    <lineage>
        <taxon>Eukaryota</taxon>
        <taxon>Metazoa</taxon>
        <taxon>Ecdysozoa</taxon>
        <taxon>Arthropoda</taxon>
        <taxon>Hexapoda</taxon>
        <taxon>Insecta</taxon>
        <taxon>Pterygota</taxon>
        <taxon>Neoptera</taxon>
        <taxon>Paraneoptera</taxon>
        <taxon>Hemiptera</taxon>
        <taxon>Auchenorrhyncha</taxon>
        <taxon>Fulgoroidea</taxon>
        <taxon>Delphacidae</taxon>
        <taxon>Criomorphinae</taxon>
        <taxon>Laodelphax</taxon>
    </lineage>
</organism>
<dbReference type="InParanoid" id="A0A482WPP6"/>
<dbReference type="FunCoup" id="A0A482WPP6">
    <property type="interactions" value="33"/>
</dbReference>
<feature type="transmembrane region" description="Helical" evidence="5">
    <location>
        <begin position="123"/>
        <end position="142"/>
    </location>
</feature>
<name>A0A482WPP6_LAOST</name>
<evidence type="ECO:0000256" key="3">
    <source>
        <dbReference type="ARBA" id="ARBA00022989"/>
    </source>
</evidence>
<dbReference type="Pfam" id="PF03619">
    <property type="entry name" value="Solute_trans_a"/>
    <property type="match status" value="1"/>
</dbReference>
<dbReference type="GO" id="GO:0016020">
    <property type="term" value="C:membrane"/>
    <property type="evidence" value="ECO:0007669"/>
    <property type="project" value="UniProtKB-SubCell"/>
</dbReference>
<dbReference type="PANTHER" id="PTHR23423">
    <property type="entry name" value="ORGANIC SOLUTE TRANSPORTER-RELATED"/>
    <property type="match status" value="1"/>
</dbReference>
<keyword evidence="2 5" id="KW-0812">Transmembrane</keyword>
<dbReference type="InterPro" id="IPR005178">
    <property type="entry name" value="Ostalpha/TMEM184C"/>
</dbReference>
<feature type="transmembrane region" description="Helical" evidence="5">
    <location>
        <begin position="92"/>
        <end position="111"/>
    </location>
</feature>
<feature type="transmembrane region" description="Helical" evidence="5">
    <location>
        <begin position="187"/>
        <end position="208"/>
    </location>
</feature>
<evidence type="ECO:0000313" key="6">
    <source>
        <dbReference type="EMBL" id="RZF35585.1"/>
    </source>
</evidence>
<evidence type="ECO:0000256" key="5">
    <source>
        <dbReference type="SAM" id="Phobius"/>
    </source>
</evidence>
<dbReference type="AlphaFoldDB" id="A0A482WPP6"/>
<feature type="transmembrane region" description="Helical" evidence="5">
    <location>
        <begin position="297"/>
        <end position="317"/>
    </location>
</feature>
<evidence type="ECO:0000256" key="2">
    <source>
        <dbReference type="ARBA" id="ARBA00022692"/>
    </source>
</evidence>
<evidence type="ECO:0000256" key="4">
    <source>
        <dbReference type="ARBA" id="ARBA00023136"/>
    </source>
</evidence>
<protein>
    <recommendedName>
        <fullName evidence="8">Organic solute transporter alpha-like protein</fullName>
    </recommendedName>
</protein>